<dbReference type="EMBL" id="AMZN01000059">
    <property type="protein sequence ID" value="ELR70064.1"/>
    <property type="molecule type" value="Genomic_DNA"/>
</dbReference>
<accession>L8JRE2</accession>
<dbReference type="STRING" id="1237149.C900_04124"/>
<reference evidence="2 3" key="1">
    <citation type="submission" date="2012-12" db="EMBL/GenBank/DDBJ databases">
        <title>Genome assembly of Fulvivirga imtechensis AK7.</title>
        <authorList>
            <person name="Nupur N."/>
            <person name="Khatri I."/>
            <person name="Kumar R."/>
            <person name="Subramanian S."/>
            <person name="Pinnaka A."/>
        </authorList>
    </citation>
    <scope>NUCLEOTIDE SEQUENCE [LARGE SCALE GENOMIC DNA]</scope>
    <source>
        <strain evidence="2 3">AK7</strain>
    </source>
</reference>
<protein>
    <submittedName>
        <fullName evidence="2">Uncharacterized protein</fullName>
    </submittedName>
</protein>
<name>L8JRE2_9BACT</name>
<sequence>MKTTGARLRIAPAIAQKKNTFDGENLSAIVNVAKVKVPKIKPNCTAEVILPNDPDGSDRNSCKSGSTALPANQSEVPANCAMTITGRM</sequence>
<feature type="region of interest" description="Disordered" evidence="1">
    <location>
        <begin position="51"/>
        <end position="74"/>
    </location>
</feature>
<feature type="compositionally biased region" description="Polar residues" evidence="1">
    <location>
        <begin position="62"/>
        <end position="74"/>
    </location>
</feature>
<evidence type="ECO:0000313" key="2">
    <source>
        <dbReference type="EMBL" id="ELR70064.1"/>
    </source>
</evidence>
<gene>
    <name evidence="2" type="ORF">C900_04124</name>
</gene>
<dbReference type="AlphaFoldDB" id="L8JRE2"/>
<evidence type="ECO:0000256" key="1">
    <source>
        <dbReference type="SAM" id="MobiDB-lite"/>
    </source>
</evidence>
<organism evidence="2 3">
    <name type="scientific">Fulvivirga imtechensis AK7</name>
    <dbReference type="NCBI Taxonomy" id="1237149"/>
    <lineage>
        <taxon>Bacteria</taxon>
        <taxon>Pseudomonadati</taxon>
        <taxon>Bacteroidota</taxon>
        <taxon>Cytophagia</taxon>
        <taxon>Cytophagales</taxon>
        <taxon>Fulvivirgaceae</taxon>
        <taxon>Fulvivirga</taxon>
    </lineage>
</organism>
<proteinExistence type="predicted"/>
<comment type="caution">
    <text evidence="2">The sequence shown here is derived from an EMBL/GenBank/DDBJ whole genome shotgun (WGS) entry which is preliminary data.</text>
</comment>
<evidence type="ECO:0000313" key="3">
    <source>
        <dbReference type="Proteomes" id="UP000011135"/>
    </source>
</evidence>
<keyword evidence="3" id="KW-1185">Reference proteome</keyword>
<dbReference type="Proteomes" id="UP000011135">
    <property type="component" value="Unassembled WGS sequence"/>
</dbReference>